<reference evidence="1" key="1">
    <citation type="submission" date="2020-04" db="EMBL/GenBank/DDBJ databases">
        <authorList>
            <person name="Chiriac C."/>
            <person name="Salcher M."/>
            <person name="Ghai R."/>
            <person name="Kavagutti S V."/>
        </authorList>
    </citation>
    <scope>NUCLEOTIDE SEQUENCE</scope>
</reference>
<proteinExistence type="predicted"/>
<evidence type="ECO:0000313" key="1">
    <source>
        <dbReference type="EMBL" id="CAB4151669.1"/>
    </source>
</evidence>
<sequence length="47" mass="5258">MTNLEIIEMAALRLGCERALALLEDPDASDFDADKVIRILKTILEVK</sequence>
<organism evidence="1">
    <name type="scientific">uncultured Caudovirales phage</name>
    <dbReference type="NCBI Taxonomy" id="2100421"/>
    <lineage>
        <taxon>Viruses</taxon>
        <taxon>Duplodnaviria</taxon>
        <taxon>Heunggongvirae</taxon>
        <taxon>Uroviricota</taxon>
        <taxon>Caudoviricetes</taxon>
        <taxon>Peduoviridae</taxon>
        <taxon>Maltschvirus</taxon>
        <taxon>Maltschvirus maltsch</taxon>
    </lineage>
</organism>
<accession>A0A6J5N7H7</accession>
<name>A0A6J5N7H7_9CAUD</name>
<protein>
    <submittedName>
        <fullName evidence="1">Uncharacterized protein</fullName>
    </submittedName>
</protein>
<dbReference type="EMBL" id="LR796553">
    <property type="protein sequence ID" value="CAB4151669.1"/>
    <property type="molecule type" value="Genomic_DNA"/>
</dbReference>
<gene>
    <name evidence="1" type="ORF">UFOVP586_29</name>
</gene>